<evidence type="ECO:0000313" key="3">
    <source>
        <dbReference type="Proteomes" id="UP000199501"/>
    </source>
</evidence>
<feature type="domain" description="Metallo-beta-lactamase" evidence="1">
    <location>
        <begin position="34"/>
        <end position="244"/>
    </location>
</feature>
<dbReference type="PANTHER" id="PTHR23131">
    <property type="entry name" value="ENDORIBONUCLEASE LACTB2"/>
    <property type="match status" value="1"/>
</dbReference>
<dbReference type="Gene3D" id="1.10.10.10">
    <property type="entry name" value="Winged helix-like DNA-binding domain superfamily/Winged helix DNA-binding domain"/>
    <property type="match status" value="1"/>
</dbReference>
<dbReference type="OrthoDB" id="2971563at2"/>
<dbReference type="EMBL" id="FMZZ01000016">
    <property type="protein sequence ID" value="SDD71230.1"/>
    <property type="molecule type" value="Genomic_DNA"/>
</dbReference>
<protein>
    <submittedName>
        <fullName evidence="2">Glyoxylase, beta-lactamase superfamily II</fullName>
    </submittedName>
</protein>
<dbReference type="Pfam" id="PF00753">
    <property type="entry name" value="Lactamase_B"/>
    <property type="match status" value="1"/>
</dbReference>
<accession>A0A1G6WZ40</accession>
<dbReference type="InterPro" id="IPR036866">
    <property type="entry name" value="RibonucZ/Hydroxyglut_hydro"/>
</dbReference>
<dbReference type="Proteomes" id="UP000199501">
    <property type="component" value="Unassembled WGS sequence"/>
</dbReference>
<dbReference type="Gene3D" id="3.60.15.10">
    <property type="entry name" value="Ribonuclease Z/Hydroxyacylglutathione hydrolase-like"/>
    <property type="match status" value="1"/>
</dbReference>
<dbReference type="AlphaFoldDB" id="A0A1G6WZ40"/>
<dbReference type="InterPro" id="IPR036388">
    <property type="entry name" value="WH-like_DNA-bd_sf"/>
</dbReference>
<evidence type="ECO:0000259" key="1">
    <source>
        <dbReference type="SMART" id="SM00849"/>
    </source>
</evidence>
<dbReference type="SMART" id="SM00849">
    <property type="entry name" value="Lactamase_B"/>
    <property type="match status" value="1"/>
</dbReference>
<organism evidence="2 3">
    <name type="scientific">Actinokineospora iranica</name>
    <dbReference type="NCBI Taxonomy" id="1271860"/>
    <lineage>
        <taxon>Bacteria</taxon>
        <taxon>Bacillati</taxon>
        <taxon>Actinomycetota</taxon>
        <taxon>Actinomycetes</taxon>
        <taxon>Pseudonocardiales</taxon>
        <taxon>Pseudonocardiaceae</taxon>
        <taxon>Actinokineospora</taxon>
    </lineage>
</organism>
<dbReference type="SUPFAM" id="SSF56281">
    <property type="entry name" value="Metallo-hydrolase/oxidoreductase"/>
    <property type="match status" value="1"/>
</dbReference>
<evidence type="ECO:0000313" key="2">
    <source>
        <dbReference type="EMBL" id="SDD71230.1"/>
    </source>
</evidence>
<name>A0A1G6WZ40_9PSEU</name>
<sequence>MGAGSGPWTEPGAFEVAPGVHRIPLPLPNDGLHAVNVYAIETGGGVVLVDSGWGLREARDLLESSLGAVGYELGDVQRFLVTHMHRDHYTMAVELRRMFGTKIALGLGEQPNIEAAIAGETESQFRALVQWGADTLVDPLRALYDARDPGRPRYETPDEWIPGAQDIQVGDRVLRAVPTPGHTRGHVVFVDEAARLLFAGDHVLPHITPSIGFEPARAELPLGDYLDSLRLMRTFPDLRLLPAHGPVADSVHTRVDELLAHHEDRLAETAAAVRDGAGTAFAVARLLGWTRRARHFDTLDLFNQVLAVGETAAHLDVLVARCDLKSSTADGVVEYLPMPHTTGPS</sequence>
<dbReference type="InterPro" id="IPR001279">
    <property type="entry name" value="Metallo-B-lactamas"/>
</dbReference>
<gene>
    <name evidence="2" type="ORF">SAMN05216174_11630</name>
</gene>
<reference evidence="3" key="1">
    <citation type="submission" date="2016-10" db="EMBL/GenBank/DDBJ databases">
        <authorList>
            <person name="Varghese N."/>
            <person name="Submissions S."/>
        </authorList>
    </citation>
    <scope>NUCLEOTIDE SEQUENCE [LARGE SCALE GENOMIC DNA]</scope>
    <source>
        <strain evidence="3">IBRC-M 10403</strain>
    </source>
</reference>
<dbReference type="PANTHER" id="PTHR23131:SF4">
    <property type="entry name" value="METALLO-BETA-LACTAMASE SUPERFAMILY POTEIN"/>
    <property type="match status" value="1"/>
</dbReference>
<dbReference type="InterPro" id="IPR050662">
    <property type="entry name" value="Sec-metab_biosynth-thioest"/>
</dbReference>
<dbReference type="RefSeq" id="WP_091455831.1">
    <property type="nucleotide sequence ID" value="NZ_FMZZ01000016.1"/>
</dbReference>
<dbReference type="STRING" id="1271860.SAMN05216174_11630"/>
<proteinExistence type="predicted"/>
<keyword evidence="3" id="KW-1185">Reference proteome</keyword>